<evidence type="ECO:0000313" key="3">
    <source>
        <dbReference type="Proteomes" id="UP000184612"/>
    </source>
</evidence>
<dbReference type="Proteomes" id="UP000184612">
    <property type="component" value="Unassembled WGS sequence"/>
</dbReference>
<evidence type="ECO:0000256" key="1">
    <source>
        <dbReference type="SAM" id="Phobius"/>
    </source>
</evidence>
<keyword evidence="1" id="KW-1133">Transmembrane helix</keyword>
<name>A0A1M7Y0R3_9FIRM</name>
<gene>
    <name evidence="2" type="ORF">SAMN02745217_00786</name>
</gene>
<proteinExistence type="predicted"/>
<dbReference type="EMBL" id="FRFD01000003">
    <property type="protein sequence ID" value="SHO44970.1"/>
    <property type="molecule type" value="Genomic_DNA"/>
</dbReference>
<dbReference type="STRING" id="1121345.SAMN02745217_00786"/>
<keyword evidence="1" id="KW-0812">Transmembrane</keyword>
<dbReference type="RefSeq" id="WP_073587454.1">
    <property type="nucleotide sequence ID" value="NZ_FRFD01000003.1"/>
</dbReference>
<evidence type="ECO:0000313" key="2">
    <source>
        <dbReference type="EMBL" id="SHO44970.1"/>
    </source>
</evidence>
<dbReference type="OrthoDB" id="1936592at2"/>
<keyword evidence="3" id="KW-1185">Reference proteome</keyword>
<organism evidence="2 3">
    <name type="scientific">Anaerocolumna xylanovorans DSM 12503</name>
    <dbReference type="NCBI Taxonomy" id="1121345"/>
    <lineage>
        <taxon>Bacteria</taxon>
        <taxon>Bacillati</taxon>
        <taxon>Bacillota</taxon>
        <taxon>Clostridia</taxon>
        <taxon>Lachnospirales</taxon>
        <taxon>Lachnospiraceae</taxon>
        <taxon>Anaerocolumna</taxon>
    </lineage>
</organism>
<sequence length="342" mass="36639">MRVFLKNLFRIAGGTIAVGIVLVIVALGMDNRVYTKWQNVDISYGDGWGIWNGGSNYGEEVSAEDTEVKDTGTDNTYPVTYQKVKSLDFHIFAGKLYIKEGDKFTLEVRNEGKNRISSEVKNGIWTLEEINTKQKASGKENKISVFGIDIDLDNTVSRKDLTEVYVTLPKGFTADKISLSVGAGTITADSLSADTGSIKVGAGTCSIDNLTVKDSSTYQVDAGMLEIEKGIINEGTLTCNAGKIGVEDGTIHNSTISCMAGTITIGGSITGDSSISTSVGTINLDLKGKEEDYNYTIDCNLGALTLNGTKYNGINKHITQKNSAKNNMTLSCDVGTISVNID</sequence>
<feature type="transmembrane region" description="Helical" evidence="1">
    <location>
        <begin position="7"/>
        <end position="29"/>
    </location>
</feature>
<keyword evidence="1" id="KW-0472">Membrane</keyword>
<protein>
    <submittedName>
        <fullName evidence="2">Putative adhesin</fullName>
    </submittedName>
</protein>
<accession>A0A1M7Y0R3</accession>
<reference evidence="2 3" key="1">
    <citation type="submission" date="2016-12" db="EMBL/GenBank/DDBJ databases">
        <authorList>
            <person name="Song W.-J."/>
            <person name="Kurnit D.M."/>
        </authorList>
    </citation>
    <scope>NUCLEOTIDE SEQUENCE [LARGE SCALE GENOMIC DNA]</scope>
    <source>
        <strain evidence="2 3">DSM 12503</strain>
    </source>
</reference>
<dbReference type="AlphaFoldDB" id="A0A1M7Y0R3"/>